<dbReference type="RefSeq" id="WP_091143631.1">
    <property type="nucleotide sequence ID" value="NZ_FNAI01000001.1"/>
</dbReference>
<dbReference type="AlphaFoldDB" id="A0A1G6U077"/>
<keyword evidence="1" id="KW-1133">Transmembrane helix</keyword>
<dbReference type="Proteomes" id="UP000199072">
    <property type="component" value="Unassembled WGS sequence"/>
</dbReference>
<evidence type="ECO:0000313" key="2">
    <source>
        <dbReference type="EMBL" id="SDD34728.1"/>
    </source>
</evidence>
<proteinExistence type="predicted"/>
<reference evidence="2 3" key="1">
    <citation type="submission" date="2016-10" db="EMBL/GenBank/DDBJ databases">
        <authorList>
            <person name="de Groot N.N."/>
        </authorList>
    </citation>
    <scope>NUCLEOTIDE SEQUENCE [LARGE SCALE GENOMIC DNA]</scope>
    <source>
        <strain evidence="2 3">47C3B</strain>
    </source>
</reference>
<accession>A0A1G6U077</accession>
<dbReference type="Pfam" id="PF19451">
    <property type="entry name" value="DUF5989"/>
    <property type="match status" value="1"/>
</dbReference>
<organism evidence="2 3">
    <name type="scientific">Mucilaginibacter pineti</name>
    <dbReference type="NCBI Taxonomy" id="1391627"/>
    <lineage>
        <taxon>Bacteria</taxon>
        <taxon>Pseudomonadati</taxon>
        <taxon>Bacteroidota</taxon>
        <taxon>Sphingobacteriia</taxon>
        <taxon>Sphingobacteriales</taxon>
        <taxon>Sphingobacteriaceae</taxon>
        <taxon>Mucilaginibacter</taxon>
    </lineage>
</organism>
<name>A0A1G6U077_9SPHI</name>
<keyword evidence="1" id="KW-0472">Membrane</keyword>
<evidence type="ECO:0000313" key="3">
    <source>
        <dbReference type="Proteomes" id="UP000199072"/>
    </source>
</evidence>
<gene>
    <name evidence="2" type="ORF">SAMN05216464_101484</name>
</gene>
<dbReference type="STRING" id="1391627.SAMN05216464_101484"/>
<protein>
    <submittedName>
        <fullName evidence="2">Uncharacterized protein</fullName>
    </submittedName>
</protein>
<keyword evidence="3" id="KW-1185">Reference proteome</keyword>
<dbReference type="InterPro" id="IPR046031">
    <property type="entry name" value="DUF5989"/>
</dbReference>
<sequence length="49" mass="5888">MQVILEFLAFLRYRRRYWLWPLFILFIIIGLIVVAAQSTVLGPLLYTLF</sequence>
<keyword evidence="1" id="KW-0812">Transmembrane</keyword>
<feature type="transmembrane region" description="Helical" evidence="1">
    <location>
        <begin position="20"/>
        <end position="46"/>
    </location>
</feature>
<evidence type="ECO:0000256" key="1">
    <source>
        <dbReference type="SAM" id="Phobius"/>
    </source>
</evidence>
<dbReference type="EMBL" id="FNAI01000001">
    <property type="protein sequence ID" value="SDD34728.1"/>
    <property type="molecule type" value="Genomic_DNA"/>
</dbReference>